<protein>
    <submittedName>
        <fullName evidence="3">Uncharacterized protein</fullName>
    </submittedName>
</protein>
<dbReference type="Proteomes" id="UP000018227">
    <property type="component" value="Unassembled WGS sequence"/>
</dbReference>
<sequence>MKKNKIIPFSLLFITLTFLELFCIIKYSDVFYFPLTVGATLLGSSYLLLTEITNTVKSFIKERDEKANEINANEAALAEKEEAVKLAKATYVLEKRILNLLEERILMPEENVENLSSLQAEVIRAIKTSIKYDIKNINHIADVITDNSMAQADLAQILSKFDALALELKSNQLTMNAVKEQLQTITDIARQISNNRIQYASPVTQVSDSMAANNVSVSENTAGEYTKPVSKAVPSETVADIASSGTEAVYSEEITVEPALREDIPIVEDSVPETEEIVPETTEAVTTAESDEVAGSTPEFVDTMTKDEPVSEESASAPANDDPNKQMSPEEIAALFAASSPEPEPVVQEPAPANDDPNKKMSPEDIAALFASASLALEPEPSTPVPKTAIEALSKPAPAVTPVSDDPNKKMSPEDIAALFASAGQ</sequence>
<dbReference type="EMBL" id="ACIL03000013">
    <property type="protein sequence ID" value="ESL03130.1"/>
    <property type="molecule type" value="Genomic_DNA"/>
</dbReference>
<feature type="transmembrane region" description="Helical" evidence="2">
    <location>
        <begin position="30"/>
        <end position="49"/>
    </location>
</feature>
<gene>
    <name evidence="3" type="ORF">GCWU0000282_002004</name>
</gene>
<evidence type="ECO:0000313" key="4">
    <source>
        <dbReference type="Proteomes" id="UP000018227"/>
    </source>
</evidence>
<reference evidence="3 4" key="1">
    <citation type="submission" date="2013-06" db="EMBL/GenBank/DDBJ databases">
        <authorList>
            <person name="Weinstock G."/>
            <person name="Sodergren E."/>
            <person name="Clifton S."/>
            <person name="Fulton L."/>
            <person name="Fulton B."/>
            <person name="Courtney L."/>
            <person name="Fronick C."/>
            <person name="Harrison M."/>
            <person name="Strong C."/>
            <person name="Farmer C."/>
            <person name="Delahaunty K."/>
            <person name="Markovic C."/>
            <person name="Hall O."/>
            <person name="Minx P."/>
            <person name="Tomlinson C."/>
            <person name="Mitreva M."/>
            <person name="Nelson J."/>
            <person name="Hou S."/>
            <person name="Wollam A."/>
            <person name="Pepin K.H."/>
            <person name="Johnson M."/>
            <person name="Bhonagiri V."/>
            <person name="Nash W.E."/>
            <person name="Warren W."/>
            <person name="Chinwalla A."/>
            <person name="Mardis E.R."/>
            <person name="Wilson R.K."/>
        </authorList>
    </citation>
    <scope>NUCLEOTIDE SEQUENCE [LARGE SCALE GENOMIC DNA]</scope>
    <source>
        <strain evidence="3 4">ATCC 51271</strain>
    </source>
</reference>
<dbReference type="RefSeq" id="WP_023354872.1">
    <property type="nucleotide sequence ID" value="NZ_KI535368.1"/>
</dbReference>
<comment type="caution">
    <text evidence="3">The sequence shown here is derived from an EMBL/GenBank/DDBJ whole genome shotgun (WGS) entry which is preliminary data.</text>
</comment>
<feature type="region of interest" description="Disordered" evidence="1">
    <location>
        <begin position="275"/>
        <end position="365"/>
    </location>
</feature>
<feature type="compositionally biased region" description="Low complexity" evidence="1">
    <location>
        <begin position="338"/>
        <end position="353"/>
    </location>
</feature>
<feature type="compositionally biased region" description="Low complexity" evidence="1">
    <location>
        <begin position="279"/>
        <end position="288"/>
    </location>
</feature>
<dbReference type="OrthoDB" id="2060787at2"/>
<keyword evidence="2" id="KW-1133">Transmembrane helix</keyword>
<evidence type="ECO:0000313" key="3">
    <source>
        <dbReference type="EMBL" id="ESL03130.1"/>
    </source>
</evidence>
<name>V2Z876_9FIRM</name>
<accession>V2Z876</accession>
<dbReference type="AlphaFoldDB" id="V2Z876"/>
<feature type="transmembrane region" description="Helical" evidence="2">
    <location>
        <begin position="6"/>
        <end position="25"/>
    </location>
</feature>
<evidence type="ECO:0000256" key="2">
    <source>
        <dbReference type="SAM" id="Phobius"/>
    </source>
</evidence>
<evidence type="ECO:0000256" key="1">
    <source>
        <dbReference type="SAM" id="MobiDB-lite"/>
    </source>
</evidence>
<proteinExistence type="predicted"/>
<keyword evidence="2" id="KW-0812">Transmembrane</keyword>
<dbReference type="HOGENOM" id="CLU_645103_0_0_9"/>
<keyword evidence="2" id="KW-0472">Membrane</keyword>
<keyword evidence="4" id="KW-1185">Reference proteome</keyword>
<dbReference type="STRING" id="592026.GCWU0000282_002004"/>
<organism evidence="3 4">
    <name type="scientific">Catonella morbi ATCC 51271</name>
    <dbReference type="NCBI Taxonomy" id="592026"/>
    <lineage>
        <taxon>Bacteria</taxon>
        <taxon>Bacillati</taxon>
        <taxon>Bacillota</taxon>
        <taxon>Clostridia</taxon>
        <taxon>Lachnospirales</taxon>
        <taxon>Lachnospiraceae</taxon>
        <taxon>Catonella</taxon>
    </lineage>
</organism>